<gene>
    <name evidence="3" type="ORF">CHT98_20020</name>
</gene>
<dbReference type="Proteomes" id="UP000215367">
    <property type="component" value="Unassembled WGS sequence"/>
</dbReference>
<comment type="caution">
    <text evidence="3">The sequence shown here is derived from an EMBL/GenBank/DDBJ whole genome shotgun (WGS) entry which is preliminary data.</text>
</comment>
<evidence type="ECO:0000313" key="4">
    <source>
        <dbReference type="Proteomes" id="UP000215367"/>
    </source>
</evidence>
<sequence>MEGTMRFLLLLIYFSALINIPITLTGVTARATEISTREQSSTDPAETSASSRILQAVHASMEEWALEALRFLRDDRLNGMFLSATPIPSAGRLLVVYDNGQEEAETSCSGVLISNRHFLTAAHCVCGPSFDLWLFKTASECLPELKNISAQVFFPAAGIFNISATPVIHEKYHSSANKMTKAERRETPIADLAILKIEKDVPIEPAIINQTTIAQQNIDGRPVQVGFGSFSFAALPSDSQLRENQVYQEGVRQLSKHRGFGVNPSQCGDGAGADTICTEYSSNPVQEGEKMDAGACAGDSGAPLFKPSKAHLPHTVIGITSYYYPKNMNCSDGRSTYFIELSQYASWINKQTDSADLDSDSADLDSDSADLDSDSADLDSRQYSLACAEALFRGPGDLPMRAGPGILSLTTFTESQTSSIHPLVKVIGLPKEACNASPRFGVFACILPENRLLEISLESGFAQISVCKPTATEERTSND</sequence>
<feature type="domain" description="Peptidase S1" evidence="2">
    <location>
        <begin position="76"/>
        <end position="353"/>
    </location>
</feature>
<dbReference type="GO" id="GO:0006508">
    <property type="term" value="P:proteolysis"/>
    <property type="evidence" value="ECO:0007669"/>
    <property type="project" value="InterPro"/>
</dbReference>
<dbReference type="InterPro" id="IPR051333">
    <property type="entry name" value="CLIP_Serine_Protease"/>
</dbReference>
<dbReference type="InterPro" id="IPR018114">
    <property type="entry name" value="TRYPSIN_HIS"/>
</dbReference>
<dbReference type="SUPFAM" id="SSF50494">
    <property type="entry name" value="Trypsin-like serine proteases"/>
    <property type="match status" value="1"/>
</dbReference>
<dbReference type="PROSITE" id="PS50240">
    <property type="entry name" value="TRYPSIN_DOM"/>
    <property type="match status" value="1"/>
</dbReference>
<accession>A0A235H9T8</accession>
<dbReference type="Pfam" id="PF00089">
    <property type="entry name" value="Trypsin"/>
    <property type="match status" value="1"/>
</dbReference>
<evidence type="ECO:0000313" key="3">
    <source>
        <dbReference type="EMBL" id="OYD82591.1"/>
    </source>
</evidence>
<protein>
    <recommendedName>
        <fullName evidence="2">Peptidase S1 domain-containing protein</fullName>
    </recommendedName>
</protein>
<reference evidence="3 4" key="1">
    <citation type="submission" date="2017-07" db="EMBL/GenBank/DDBJ databases">
        <title>Whole genome sequence of Azospirillum brasilense 2A1, a potential biofertilizer strain.</title>
        <authorList>
            <person name="Fontana C.A."/>
            <person name="Toffoli L.M."/>
            <person name="Salazar S.M."/>
            <person name="Puglisi E."/>
            <person name="Pedraza R."/>
            <person name="Bassi D."/>
            <person name="Cocconcelli P.S."/>
        </authorList>
    </citation>
    <scope>NUCLEOTIDE SEQUENCE [LARGE SCALE GENOMIC DNA]</scope>
    <source>
        <strain evidence="3 4">2A1</strain>
        <plasmid evidence="3">unnamed</plasmid>
    </source>
</reference>
<dbReference type="Gene3D" id="2.40.10.10">
    <property type="entry name" value="Trypsin-like serine proteases"/>
    <property type="match status" value="2"/>
</dbReference>
<dbReference type="InterPro" id="IPR001314">
    <property type="entry name" value="Peptidase_S1A"/>
</dbReference>
<dbReference type="GO" id="GO:0004252">
    <property type="term" value="F:serine-type endopeptidase activity"/>
    <property type="evidence" value="ECO:0007669"/>
    <property type="project" value="InterPro"/>
</dbReference>
<dbReference type="PROSITE" id="PS00134">
    <property type="entry name" value="TRYPSIN_HIS"/>
    <property type="match status" value="1"/>
</dbReference>
<evidence type="ECO:0000259" key="2">
    <source>
        <dbReference type="PROSITE" id="PS50240"/>
    </source>
</evidence>
<dbReference type="AlphaFoldDB" id="A0A235H9T8"/>
<dbReference type="PANTHER" id="PTHR24260:SF136">
    <property type="entry name" value="GH08193P-RELATED"/>
    <property type="match status" value="1"/>
</dbReference>
<dbReference type="SMART" id="SM00020">
    <property type="entry name" value="Tryp_SPc"/>
    <property type="match status" value="1"/>
</dbReference>
<name>A0A235H9T8_AZOBR</name>
<dbReference type="EMBL" id="NOWT01000021">
    <property type="protein sequence ID" value="OYD82591.1"/>
    <property type="molecule type" value="Genomic_DNA"/>
</dbReference>
<keyword evidence="3" id="KW-0614">Plasmid</keyword>
<dbReference type="PANTHER" id="PTHR24260">
    <property type="match status" value="1"/>
</dbReference>
<organism evidence="3 4">
    <name type="scientific">Azospirillum brasilense</name>
    <dbReference type="NCBI Taxonomy" id="192"/>
    <lineage>
        <taxon>Bacteria</taxon>
        <taxon>Pseudomonadati</taxon>
        <taxon>Pseudomonadota</taxon>
        <taxon>Alphaproteobacteria</taxon>
        <taxon>Rhodospirillales</taxon>
        <taxon>Azospirillaceae</taxon>
        <taxon>Azospirillum</taxon>
    </lineage>
</organism>
<dbReference type="PRINTS" id="PR00722">
    <property type="entry name" value="CHYMOTRYPSIN"/>
</dbReference>
<dbReference type="InterPro" id="IPR009003">
    <property type="entry name" value="Peptidase_S1_PA"/>
</dbReference>
<feature type="region of interest" description="Disordered" evidence="1">
    <location>
        <begin position="356"/>
        <end position="375"/>
    </location>
</feature>
<dbReference type="InterPro" id="IPR001254">
    <property type="entry name" value="Trypsin_dom"/>
</dbReference>
<proteinExistence type="predicted"/>
<dbReference type="InterPro" id="IPR043504">
    <property type="entry name" value="Peptidase_S1_PA_chymotrypsin"/>
</dbReference>
<evidence type="ECO:0000256" key="1">
    <source>
        <dbReference type="SAM" id="MobiDB-lite"/>
    </source>
</evidence>
<geneLocation type="plasmid" evidence="3">
    <name>unnamed</name>
</geneLocation>